<dbReference type="Pfam" id="PF00488">
    <property type="entry name" value="MutS_V"/>
    <property type="match status" value="1"/>
</dbReference>
<evidence type="ECO:0000256" key="2">
    <source>
        <dbReference type="ARBA" id="ARBA00022840"/>
    </source>
</evidence>
<feature type="domain" description="DNA mismatch repair proteins mutS family" evidence="5">
    <location>
        <begin position="444"/>
        <end position="634"/>
    </location>
</feature>
<dbReference type="AlphaFoldDB" id="A0A6C0DCW2"/>
<reference evidence="6" key="1">
    <citation type="journal article" date="2020" name="Nature">
        <title>Giant virus diversity and host interactions through global metagenomics.</title>
        <authorList>
            <person name="Schulz F."/>
            <person name="Roux S."/>
            <person name="Paez-Espino D."/>
            <person name="Jungbluth S."/>
            <person name="Walsh D.A."/>
            <person name="Denef V.J."/>
            <person name="McMahon K.D."/>
            <person name="Konstantinidis K.T."/>
            <person name="Eloe-Fadrosh E.A."/>
            <person name="Kyrpides N.C."/>
            <person name="Woyke T."/>
        </authorList>
    </citation>
    <scope>NUCLEOTIDE SEQUENCE</scope>
    <source>
        <strain evidence="6">GVMAG-M-3300023174-134</strain>
    </source>
</reference>
<dbReference type="InterPro" id="IPR027417">
    <property type="entry name" value="P-loop_NTPase"/>
</dbReference>
<dbReference type="GO" id="GO:0030983">
    <property type="term" value="F:mismatched DNA binding"/>
    <property type="evidence" value="ECO:0007669"/>
    <property type="project" value="InterPro"/>
</dbReference>
<dbReference type="PANTHER" id="PTHR11361:SF99">
    <property type="entry name" value="DNA MISMATCH REPAIR PROTEIN"/>
    <property type="match status" value="1"/>
</dbReference>
<evidence type="ECO:0000256" key="3">
    <source>
        <dbReference type="ARBA" id="ARBA00023125"/>
    </source>
</evidence>
<dbReference type="InterPro" id="IPR000432">
    <property type="entry name" value="DNA_mismatch_repair_MutS_C"/>
</dbReference>
<accession>A0A6C0DCW2</accession>
<dbReference type="GO" id="GO:0006298">
    <property type="term" value="P:mismatch repair"/>
    <property type="evidence" value="ECO:0007669"/>
    <property type="project" value="InterPro"/>
</dbReference>
<dbReference type="InterPro" id="IPR045076">
    <property type="entry name" value="MutS"/>
</dbReference>
<keyword evidence="4" id="KW-0812">Transmembrane</keyword>
<name>A0A6C0DCW2_9ZZZZ</name>
<evidence type="ECO:0000256" key="1">
    <source>
        <dbReference type="ARBA" id="ARBA00022741"/>
    </source>
</evidence>
<feature type="transmembrane region" description="Helical" evidence="4">
    <location>
        <begin position="205"/>
        <end position="226"/>
    </location>
</feature>
<dbReference type="Gene3D" id="3.40.50.300">
    <property type="entry name" value="P-loop containing nucleotide triphosphate hydrolases"/>
    <property type="match status" value="1"/>
</dbReference>
<keyword evidence="3" id="KW-0238">DNA-binding</keyword>
<dbReference type="SUPFAM" id="SSF52540">
    <property type="entry name" value="P-loop containing nucleoside triphosphate hydrolases"/>
    <property type="match status" value="1"/>
</dbReference>
<dbReference type="PANTHER" id="PTHR11361">
    <property type="entry name" value="DNA MISMATCH REPAIR PROTEIN MUTS FAMILY MEMBER"/>
    <property type="match status" value="1"/>
</dbReference>
<evidence type="ECO:0000259" key="5">
    <source>
        <dbReference type="SMART" id="SM00534"/>
    </source>
</evidence>
<dbReference type="GO" id="GO:0005829">
    <property type="term" value="C:cytosol"/>
    <property type="evidence" value="ECO:0007669"/>
    <property type="project" value="TreeGrafter"/>
</dbReference>
<evidence type="ECO:0000313" key="6">
    <source>
        <dbReference type="EMBL" id="QHT14004.1"/>
    </source>
</evidence>
<dbReference type="GO" id="GO:0140664">
    <property type="term" value="F:ATP-dependent DNA damage sensor activity"/>
    <property type="evidence" value="ECO:0007669"/>
    <property type="project" value="InterPro"/>
</dbReference>
<sequence length="634" mass="73912">MSDFIDIIKTSVHKELDKINNTSLMQNLSIEIVKTNETYKKRENIQKDNIQVVEETTIKNEIIHTNFRLPLNYLDKTHLFTLSNIVADDLELSKNIISTDTTKPMYDYLFCPSNQFAKEMIEKWKNEYTTNLSYLNDTKEILTKMDSYKSTMQPYIVDCSNITTIWKDLKKDDMFLDKYGYMDWNMLKYLNESSGFLQALSFINIMSPLISLIIPIFFLIVPFILLKIQQIPITFELYCELLMELAKNHFIGKALSSMKSISWDKIVYLLVTFGLYLLQIYQNINQCKRFYNNIMKINKTLIEIREYVGYSINNMQNFLNITCMYPSYHGFCNDVEKHCGYLNYLYSELSMIKPFCNSISKFGEFGNLLRCYYRLHSVQQYEEGLRYSTGFEGYINNMIGVSNNLKNGVLSYGNVSMDPACEFNNQYYPPIMNENPIKNSCKFDKNMIISAPNKAGKTTILKTTILNIIFTQQIGCGFYESATLMPYTHIHSYLNIPDTSGRDSLFQAESRRCKDILDVITKYSDSQYRHFCSFDELYSGTNPEEASKAGYAFLEYLSGYTNVNFILTTHYLSICKKYKNSGKIQNYKMNVNVLQNGQFDYTYRMKKGISTIKGALRVLKDMNYPEEIIRTIEG</sequence>
<keyword evidence="2" id="KW-0067">ATP-binding</keyword>
<feature type="transmembrane region" description="Helical" evidence="4">
    <location>
        <begin position="266"/>
        <end position="284"/>
    </location>
</feature>
<dbReference type="EMBL" id="MN739578">
    <property type="protein sequence ID" value="QHT14004.1"/>
    <property type="molecule type" value="Genomic_DNA"/>
</dbReference>
<keyword evidence="4" id="KW-0472">Membrane</keyword>
<proteinExistence type="predicted"/>
<keyword evidence="4" id="KW-1133">Transmembrane helix</keyword>
<organism evidence="6">
    <name type="scientific">viral metagenome</name>
    <dbReference type="NCBI Taxonomy" id="1070528"/>
    <lineage>
        <taxon>unclassified sequences</taxon>
        <taxon>metagenomes</taxon>
        <taxon>organismal metagenomes</taxon>
    </lineage>
</organism>
<protein>
    <recommendedName>
        <fullName evidence="5">DNA mismatch repair proteins mutS family domain-containing protein</fullName>
    </recommendedName>
</protein>
<dbReference type="GO" id="GO:0005524">
    <property type="term" value="F:ATP binding"/>
    <property type="evidence" value="ECO:0007669"/>
    <property type="project" value="UniProtKB-KW"/>
</dbReference>
<evidence type="ECO:0000256" key="4">
    <source>
        <dbReference type="SAM" id="Phobius"/>
    </source>
</evidence>
<dbReference type="SMART" id="SM00534">
    <property type="entry name" value="MUTSac"/>
    <property type="match status" value="1"/>
</dbReference>
<keyword evidence="1" id="KW-0547">Nucleotide-binding</keyword>